<dbReference type="Pfam" id="PF07714">
    <property type="entry name" value="PK_Tyr_Ser-Thr"/>
    <property type="match status" value="1"/>
</dbReference>
<evidence type="ECO:0000259" key="17">
    <source>
        <dbReference type="PROSITE" id="PS50011"/>
    </source>
</evidence>
<dbReference type="Pfam" id="PF01094">
    <property type="entry name" value="ANF_receptor"/>
    <property type="match status" value="1"/>
</dbReference>
<dbReference type="OrthoDB" id="1890790at2759"/>
<dbReference type="GO" id="GO:0005525">
    <property type="term" value="F:GTP binding"/>
    <property type="evidence" value="ECO:0007669"/>
    <property type="project" value="UniProtKB-KW"/>
</dbReference>
<dbReference type="GO" id="GO:0007168">
    <property type="term" value="P:receptor guanylyl cyclase signaling pathway"/>
    <property type="evidence" value="ECO:0007669"/>
    <property type="project" value="TreeGrafter"/>
</dbReference>
<feature type="coiled-coil region" evidence="15">
    <location>
        <begin position="814"/>
        <end position="841"/>
    </location>
</feature>
<reference evidence="19" key="1">
    <citation type="submission" date="2022-03" db="EMBL/GenBank/DDBJ databases">
        <authorList>
            <person name="Martin C."/>
        </authorList>
    </citation>
    <scope>NUCLEOTIDE SEQUENCE</scope>
</reference>
<evidence type="ECO:0000256" key="11">
    <source>
        <dbReference type="ARBA" id="ARBA00023239"/>
    </source>
</evidence>
<keyword evidence="6 16" id="KW-1133">Transmembrane helix</keyword>
<comment type="catalytic activity">
    <reaction evidence="14">
        <text>GTP = 3',5'-cyclic GMP + diphosphate</text>
        <dbReference type="Rhea" id="RHEA:13665"/>
        <dbReference type="ChEBI" id="CHEBI:33019"/>
        <dbReference type="ChEBI" id="CHEBI:37565"/>
        <dbReference type="ChEBI" id="CHEBI:57746"/>
        <dbReference type="EC" id="4.6.1.2"/>
    </reaction>
</comment>
<evidence type="ECO:0000259" key="18">
    <source>
        <dbReference type="PROSITE" id="PS50125"/>
    </source>
</evidence>
<proteinExistence type="inferred from homology"/>
<evidence type="ECO:0000256" key="2">
    <source>
        <dbReference type="ARBA" id="ARBA00012202"/>
    </source>
</evidence>
<dbReference type="SUPFAM" id="SSF55073">
    <property type="entry name" value="Nucleotide cyclase"/>
    <property type="match status" value="1"/>
</dbReference>
<evidence type="ECO:0000313" key="19">
    <source>
        <dbReference type="EMBL" id="CAH1775681.1"/>
    </source>
</evidence>
<dbReference type="Gene3D" id="1.10.510.10">
    <property type="entry name" value="Transferase(Phosphotransferase) domain 1"/>
    <property type="match status" value="1"/>
</dbReference>
<dbReference type="InterPro" id="IPR001245">
    <property type="entry name" value="Ser-Thr/Tyr_kinase_cat_dom"/>
</dbReference>
<keyword evidence="4" id="KW-0732">Signal</keyword>
<evidence type="ECO:0000256" key="10">
    <source>
        <dbReference type="ARBA" id="ARBA00023180"/>
    </source>
</evidence>
<dbReference type="InterPro" id="IPR028082">
    <property type="entry name" value="Peripla_BP_I"/>
</dbReference>
<dbReference type="SUPFAM" id="SSF53822">
    <property type="entry name" value="Periplasmic binding protein-like I"/>
    <property type="match status" value="1"/>
</dbReference>
<accession>A0A8S4N454</accession>
<evidence type="ECO:0000256" key="14">
    <source>
        <dbReference type="RuleBase" id="RU003431"/>
    </source>
</evidence>
<comment type="subcellular location">
    <subcellularLocation>
        <location evidence="1">Membrane</location>
        <topology evidence="1">Single-pass type I membrane protein</topology>
    </subcellularLocation>
</comment>
<dbReference type="EMBL" id="CAIIXF020000001">
    <property type="protein sequence ID" value="CAH1775681.1"/>
    <property type="molecule type" value="Genomic_DNA"/>
</dbReference>
<dbReference type="GO" id="GO:0004016">
    <property type="term" value="F:adenylate cyclase activity"/>
    <property type="evidence" value="ECO:0007669"/>
    <property type="project" value="TreeGrafter"/>
</dbReference>
<evidence type="ECO:0000313" key="20">
    <source>
        <dbReference type="Proteomes" id="UP000749559"/>
    </source>
</evidence>
<dbReference type="InterPro" id="IPR000719">
    <property type="entry name" value="Prot_kinase_dom"/>
</dbReference>
<evidence type="ECO:0000256" key="3">
    <source>
        <dbReference type="ARBA" id="ARBA00022692"/>
    </source>
</evidence>
<dbReference type="Pfam" id="PF00211">
    <property type="entry name" value="Guanylate_cyc"/>
    <property type="match status" value="1"/>
</dbReference>
<dbReference type="EC" id="4.6.1.2" evidence="2 14"/>
<dbReference type="InterPro" id="IPR011009">
    <property type="entry name" value="Kinase-like_dom_sf"/>
</dbReference>
<dbReference type="InterPro" id="IPR001054">
    <property type="entry name" value="A/G_cyclase"/>
</dbReference>
<dbReference type="SMART" id="SM00044">
    <property type="entry name" value="CYCc"/>
    <property type="match status" value="1"/>
</dbReference>
<dbReference type="GO" id="GO:0004672">
    <property type="term" value="F:protein kinase activity"/>
    <property type="evidence" value="ECO:0007669"/>
    <property type="project" value="InterPro"/>
</dbReference>
<evidence type="ECO:0000256" key="6">
    <source>
        <dbReference type="ARBA" id="ARBA00022989"/>
    </source>
</evidence>
<dbReference type="PANTHER" id="PTHR11920">
    <property type="entry name" value="GUANYLYL CYCLASE"/>
    <property type="match status" value="1"/>
</dbReference>
<dbReference type="InterPro" id="IPR001170">
    <property type="entry name" value="ANPR/GUC"/>
</dbReference>
<feature type="domain" description="Protein kinase" evidence="17">
    <location>
        <begin position="464"/>
        <end position="804"/>
    </location>
</feature>
<comment type="caution">
    <text evidence="19">The sequence shown here is derived from an EMBL/GenBank/DDBJ whole genome shotgun (WGS) entry which is preliminary data.</text>
</comment>
<feature type="domain" description="Guanylate cyclase" evidence="18">
    <location>
        <begin position="877"/>
        <end position="1007"/>
    </location>
</feature>
<keyword evidence="7" id="KW-0342">GTP-binding</keyword>
<evidence type="ECO:0000256" key="12">
    <source>
        <dbReference type="ARBA" id="ARBA00023293"/>
    </source>
</evidence>
<keyword evidence="12 14" id="KW-0141">cGMP biosynthesis</keyword>
<keyword evidence="20" id="KW-1185">Reference proteome</keyword>
<name>A0A8S4N454_OWEFU</name>
<dbReference type="InterPro" id="IPR050401">
    <property type="entry name" value="Cyclic_nucleotide_synthase"/>
</dbReference>
<dbReference type="PROSITE" id="PS50125">
    <property type="entry name" value="GUANYLATE_CYCLASE_2"/>
    <property type="match status" value="1"/>
</dbReference>
<dbReference type="GO" id="GO:0005524">
    <property type="term" value="F:ATP binding"/>
    <property type="evidence" value="ECO:0007669"/>
    <property type="project" value="InterPro"/>
</dbReference>
<evidence type="ECO:0000256" key="5">
    <source>
        <dbReference type="ARBA" id="ARBA00022741"/>
    </source>
</evidence>
<dbReference type="PROSITE" id="PS50011">
    <property type="entry name" value="PROTEIN_KINASE_DOM"/>
    <property type="match status" value="1"/>
</dbReference>
<organism evidence="19 20">
    <name type="scientific">Owenia fusiformis</name>
    <name type="common">Polychaete worm</name>
    <dbReference type="NCBI Taxonomy" id="6347"/>
    <lineage>
        <taxon>Eukaryota</taxon>
        <taxon>Metazoa</taxon>
        <taxon>Spiralia</taxon>
        <taxon>Lophotrochozoa</taxon>
        <taxon>Annelida</taxon>
        <taxon>Polychaeta</taxon>
        <taxon>Sedentaria</taxon>
        <taxon>Canalipalpata</taxon>
        <taxon>Sabellida</taxon>
        <taxon>Oweniida</taxon>
        <taxon>Oweniidae</taxon>
        <taxon>Owenia</taxon>
    </lineage>
</organism>
<evidence type="ECO:0000256" key="13">
    <source>
        <dbReference type="RuleBase" id="RU000405"/>
    </source>
</evidence>
<evidence type="ECO:0000256" key="4">
    <source>
        <dbReference type="ARBA" id="ARBA00022729"/>
    </source>
</evidence>
<keyword evidence="8 16" id="KW-0472">Membrane</keyword>
<dbReference type="Gene3D" id="6.10.250.780">
    <property type="match status" value="1"/>
</dbReference>
<dbReference type="InterPro" id="IPR001828">
    <property type="entry name" value="ANF_lig-bd_rcpt"/>
</dbReference>
<evidence type="ECO:0000256" key="15">
    <source>
        <dbReference type="SAM" id="Coils"/>
    </source>
</evidence>
<feature type="transmembrane region" description="Helical" evidence="16">
    <location>
        <begin position="457"/>
        <end position="480"/>
    </location>
</feature>
<dbReference type="GO" id="GO:0035556">
    <property type="term" value="P:intracellular signal transduction"/>
    <property type="evidence" value="ECO:0007669"/>
    <property type="project" value="InterPro"/>
</dbReference>
<dbReference type="Gene3D" id="3.40.50.2300">
    <property type="match status" value="2"/>
</dbReference>
<keyword evidence="5" id="KW-0547">Nucleotide-binding</keyword>
<keyword evidence="9" id="KW-0675">Receptor</keyword>
<evidence type="ECO:0000256" key="1">
    <source>
        <dbReference type="ARBA" id="ARBA00004479"/>
    </source>
</evidence>
<dbReference type="PRINTS" id="PR00255">
    <property type="entry name" value="NATPEPTIDER"/>
</dbReference>
<evidence type="ECO:0000256" key="9">
    <source>
        <dbReference type="ARBA" id="ARBA00023170"/>
    </source>
</evidence>
<protein>
    <recommendedName>
        <fullName evidence="2 14">Guanylate cyclase</fullName>
        <ecNumber evidence="2 14">4.6.1.2</ecNumber>
    </recommendedName>
</protein>
<keyword evidence="3 16" id="KW-0812">Transmembrane</keyword>
<dbReference type="FunFam" id="3.30.70.1230:FF:000004">
    <property type="entry name" value="Guanylate cyclase"/>
    <property type="match status" value="1"/>
</dbReference>
<dbReference type="GO" id="GO:0005886">
    <property type="term" value="C:plasma membrane"/>
    <property type="evidence" value="ECO:0007669"/>
    <property type="project" value="TreeGrafter"/>
</dbReference>
<keyword evidence="10" id="KW-0325">Glycoprotein</keyword>
<keyword evidence="11 13" id="KW-0456">Lyase</keyword>
<dbReference type="CDD" id="cd07302">
    <property type="entry name" value="CHD"/>
    <property type="match status" value="1"/>
</dbReference>
<dbReference type="InterPro" id="IPR018297">
    <property type="entry name" value="A/G_cyclase_CS"/>
</dbReference>
<dbReference type="PANTHER" id="PTHR11920:SF335">
    <property type="entry name" value="GUANYLATE CYCLASE"/>
    <property type="match status" value="1"/>
</dbReference>
<comment type="similarity">
    <text evidence="13">Belongs to the adenylyl cyclase class-4/guanylyl cyclase family.</text>
</comment>
<gene>
    <name evidence="19" type="ORF">OFUS_LOCUS2955</name>
</gene>
<evidence type="ECO:0000256" key="16">
    <source>
        <dbReference type="SAM" id="Phobius"/>
    </source>
</evidence>
<dbReference type="GO" id="GO:0004383">
    <property type="term" value="F:guanylate cyclase activity"/>
    <property type="evidence" value="ECO:0007669"/>
    <property type="project" value="UniProtKB-EC"/>
</dbReference>
<dbReference type="SUPFAM" id="SSF56112">
    <property type="entry name" value="Protein kinase-like (PK-like)"/>
    <property type="match status" value="1"/>
</dbReference>
<evidence type="ECO:0000256" key="8">
    <source>
        <dbReference type="ARBA" id="ARBA00023136"/>
    </source>
</evidence>
<dbReference type="GO" id="GO:0001653">
    <property type="term" value="F:peptide receptor activity"/>
    <property type="evidence" value="ECO:0007669"/>
    <property type="project" value="TreeGrafter"/>
</dbReference>
<sequence length="1070" mass="121046">MLAKIYLRSVASYYGVIIASLVHVHAGNIKLGLLLPREGLQNYLGYETNAAASTMALEKCRKDGIIPGHNISIVYRDTKCTEKFGLGMAVNLYLDEHVDAFIGPACSEAAIPVGNLAAYWNIPMFAHASSDPSLSDKGRFPTVARVLPPYNKMGSALVELFNHYGWRRVVMLSTRKYNMISFAARAIKQQFRNNNITLADSMDAYTLTDNEIEEALERFEHRGRIIIVLLEIADVRRVMIHANKLGMTSGQYVFISSFNIVPVDDISRPWSLNNTYDSSAKDAFQSLIHVTVAFEKNEEKNTFLAEIPSKMKQPPWNFNSVGSSMTKPLKGSLYSLFLHDTVYLYCLALNRTSQMGSDMVSGIDMIETVKFDGMSGLVELDDKAERESDYWIWHLPPHKDKYEHFLEIKGYDRQGKRVRVINTEYWRTPDGKAPKDTPECGFFTEACLQSGLTEQEVGIIVGITCLFVVLGILSFAIYFYRRHRLEAKIDGLLWRVDYGEIVFSKVPNKTKTILGASKSVQSSTKSCTTSTTLSSKDDDGVRQTDKIEKRVGMVRGNLAYVKNVGYIGNLNNKDHKELKYMKLMNHHNVNAFIGICLSPGSICVLTAFCAKRSLQDVLANDDIKLDWLFKSSLISDVVSGMEYIHSSPLLSHGNLKSSNCVIDGRWVLKITDYGLHRFKLNQEYYDPDNDGDGEYAVYYAKLWTSPEIMRMALPPAHGTKKGDVYSFAIIVQEIIYRSGPYHSIEISPKDIVERVTMGENPPFRPEVREDSDAKPDIIDLMRDCWHENQIYRPTFKEVKKRLNIQNSGRRFNLMDKMMAKLETYTNNLEDLIEARTDALIEEKRKTDILLYRMLPGPIAESLKMGKVIEPEVYSLVTAFFSDIVSFTKLTKASSPMEIVTILNDLYILLDSIIAKYDVYKVETIGDSYMVVSGLPVRNGIKHVANIADMSLDMLNSIRDFRIRHLPRRKLQMRIGIHSGSCAAGVVGTAMPRYCLFGDTINLASRMESTAEPMRIQMSEEANNMLSKFDGYLVRKRGEVEIKGRGMLTTFWLEGKSGHVFVSPVKEHDIN</sequence>
<dbReference type="Gene3D" id="3.30.70.1230">
    <property type="entry name" value="Nucleotide cyclase"/>
    <property type="match status" value="1"/>
</dbReference>
<dbReference type="PROSITE" id="PS00452">
    <property type="entry name" value="GUANYLATE_CYCLASE_1"/>
    <property type="match status" value="1"/>
</dbReference>
<feature type="transmembrane region" description="Helical" evidence="16">
    <location>
        <begin position="589"/>
        <end position="608"/>
    </location>
</feature>
<keyword evidence="15" id="KW-0175">Coiled coil</keyword>
<dbReference type="AlphaFoldDB" id="A0A8S4N454"/>
<evidence type="ECO:0000256" key="7">
    <source>
        <dbReference type="ARBA" id="ARBA00023134"/>
    </source>
</evidence>
<dbReference type="CDD" id="cd06352">
    <property type="entry name" value="PBP1_NPR_GC-like"/>
    <property type="match status" value="1"/>
</dbReference>
<dbReference type="Proteomes" id="UP000749559">
    <property type="component" value="Unassembled WGS sequence"/>
</dbReference>
<dbReference type="InterPro" id="IPR029787">
    <property type="entry name" value="Nucleotide_cyclase"/>
</dbReference>